<name>A0A067L7Q8_JATCU</name>
<evidence type="ECO:0000256" key="3">
    <source>
        <dbReference type="ARBA" id="ARBA00022801"/>
    </source>
</evidence>
<dbReference type="EMBL" id="KK914251">
    <property type="protein sequence ID" value="KDP44501.1"/>
    <property type="molecule type" value="Genomic_DNA"/>
</dbReference>
<keyword evidence="6" id="KW-0732">Signal</keyword>
<dbReference type="InterPro" id="IPR003305">
    <property type="entry name" value="CenC_carb-bd"/>
</dbReference>
<feature type="signal peptide" evidence="6">
    <location>
        <begin position="1"/>
        <end position="25"/>
    </location>
</feature>
<dbReference type="Gene3D" id="3.20.20.80">
    <property type="entry name" value="Glycosidases"/>
    <property type="match status" value="1"/>
</dbReference>
<keyword evidence="5" id="KW-0624">Polysaccharide degradation</keyword>
<evidence type="ECO:0000256" key="4">
    <source>
        <dbReference type="ARBA" id="ARBA00023277"/>
    </source>
</evidence>
<sequence length="585" mass="65794">MGTSPEAYVLVLLCLFLSSGHGIQALSYDYYATTEARKYFLSCLKEPQRAQYGGGIIANPEFTNGIEGWSVFGKGAIKGGVSEDGNRYIIAHTRTHSLDSFSQKVQFEEGKIYSFSAWVQVKNGSENVVVVFRRASGELIPGGRVTAMDGCWSFLKGGIVANFSSGPADILFKSNNTDLEIWVDSVSLQPFTMEQWRSHQDQSIHKERKRKVKFQLSHPNKTMEGAIVSIKQTRPSFPFGCAMNNAIINNKNYQNWFASRFKYTTFVNEMKWYSTENVQGRENYADADAMLKFAEANGIHVRGHNIFWDDPKYQMDWVKNLSPDQLRVAAEKRIRSVVSRYKGKLIAWDVMNENLHFSFFEDKLGKDASAVYFALARQLDPGTTLFMNEYNTIEESGDGTANPANYIRKFKEILSYRGNDGVSAAIGLEGHFGPNQPNLAYIRASLDTLASTGWPIWLTEVDVKGSPNQAWHLEQVLREGHSHPGVKGIIMWALPAAAGSADTTLADINFKNTPSGDVVDKLFNEWKFKTTEIKADSEGSFEVSLFHGDYDITIKDQFTNSSTYLNYKLTEHDIRDTLQVHVNAF</sequence>
<dbReference type="PANTHER" id="PTHR31490">
    <property type="entry name" value="GLYCOSYL HYDROLASE"/>
    <property type="match status" value="1"/>
</dbReference>
<dbReference type="SUPFAM" id="SSF51445">
    <property type="entry name" value="(Trans)glycosidases"/>
    <property type="match status" value="1"/>
</dbReference>
<dbReference type="PROSITE" id="PS51760">
    <property type="entry name" value="GH10_2"/>
    <property type="match status" value="1"/>
</dbReference>
<dbReference type="Pfam" id="PF02018">
    <property type="entry name" value="CBM_4_9"/>
    <property type="match status" value="1"/>
</dbReference>
<feature type="chain" id="PRO_5001644395" description="GH10 domain-containing protein" evidence="6">
    <location>
        <begin position="26"/>
        <end position="585"/>
    </location>
</feature>
<accession>A0A067L7Q8</accession>
<dbReference type="AlphaFoldDB" id="A0A067L7Q8"/>
<evidence type="ECO:0000256" key="6">
    <source>
        <dbReference type="SAM" id="SignalP"/>
    </source>
</evidence>
<proteinExistence type="inferred from homology"/>
<dbReference type="InterPro" id="IPR017853">
    <property type="entry name" value="GH"/>
</dbReference>
<evidence type="ECO:0000256" key="5">
    <source>
        <dbReference type="ARBA" id="ARBA00023326"/>
    </source>
</evidence>
<keyword evidence="2" id="KW-0677">Repeat</keyword>
<dbReference type="STRING" id="180498.A0A067L7Q8"/>
<dbReference type="InterPro" id="IPR008979">
    <property type="entry name" value="Galactose-bd-like_sf"/>
</dbReference>
<dbReference type="InterPro" id="IPR044846">
    <property type="entry name" value="GH10"/>
</dbReference>
<dbReference type="Pfam" id="PF00331">
    <property type="entry name" value="Glyco_hydro_10"/>
    <property type="match status" value="1"/>
</dbReference>
<dbReference type="PANTHER" id="PTHR31490:SF52">
    <property type="entry name" value="ENDO-1,4-BETA-XYLANASE 5-RELATED"/>
    <property type="match status" value="1"/>
</dbReference>
<evidence type="ECO:0000313" key="8">
    <source>
        <dbReference type="EMBL" id="KDP44501.1"/>
    </source>
</evidence>
<protein>
    <recommendedName>
        <fullName evidence="7">GH10 domain-containing protein</fullName>
    </recommendedName>
</protein>
<evidence type="ECO:0000313" key="9">
    <source>
        <dbReference type="Proteomes" id="UP000027138"/>
    </source>
</evidence>
<keyword evidence="3" id="KW-0378">Hydrolase</keyword>
<dbReference type="GO" id="GO:0000272">
    <property type="term" value="P:polysaccharide catabolic process"/>
    <property type="evidence" value="ECO:0007669"/>
    <property type="project" value="UniProtKB-KW"/>
</dbReference>
<evidence type="ECO:0000256" key="2">
    <source>
        <dbReference type="ARBA" id="ARBA00022737"/>
    </source>
</evidence>
<keyword evidence="9" id="KW-1185">Reference proteome</keyword>
<feature type="domain" description="GH10" evidence="7">
    <location>
        <begin position="224"/>
        <end position="522"/>
    </location>
</feature>
<keyword evidence="4" id="KW-0119">Carbohydrate metabolism</keyword>
<dbReference type="Gene3D" id="2.60.120.260">
    <property type="entry name" value="Galactose-binding domain-like"/>
    <property type="match status" value="1"/>
</dbReference>
<dbReference type="InterPro" id="IPR001000">
    <property type="entry name" value="GH10_dom"/>
</dbReference>
<dbReference type="SMART" id="SM00633">
    <property type="entry name" value="Glyco_10"/>
    <property type="match status" value="1"/>
</dbReference>
<dbReference type="Proteomes" id="UP000027138">
    <property type="component" value="Unassembled WGS sequence"/>
</dbReference>
<comment type="similarity">
    <text evidence="1">Belongs to the glycosyl hydrolase 10 (cellulase F) family.</text>
</comment>
<dbReference type="GO" id="GO:0031176">
    <property type="term" value="F:endo-1,4-beta-xylanase activity"/>
    <property type="evidence" value="ECO:0007669"/>
    <property type="project" value="UniProtKB-ARBA"/>
</dbReference>
<dbReference type="OrthoDB" id="3055998at2759"/>
<gene>
    <name evidence="8" type="ORF">JCGZ_16334</name>
</gene>
<evidence type="ECO:0000259" key="7">
    <source>
        <dbReference type="PROSITE" id="PS51760"/>
    </source>
</evidence>
<organism evidence="8 9">
    <name type="scientific">Jatropha curcas</name>
    <name type="common">Barbados nut</name>
    <dbReference type="NCBI Taxonomy" id="180498"/>
    <lineage>
        <taxon>Eukaryota</taxon>
        <taxon>Viridiplantae</taxon>
        <taxon>Streptophyta</taxon>
        <taxon>Embryophyta</taxon>
        <taxon>Tracheophyta</taxon>
        <taxon>Spermatophyta</taxon>
        <taxon>Magnoliopsida</taxon>
        <taxon>eudicotyledons</taxon>
        <taxon>Gunneridae</taxon>
        <taxon>Pentapetalae</taxon>
        <taxon>rosids</taxon>
        <taxon>fabids</taxon>
        <taxon>Malpighiales</taxon>
        <taxon>Euphorbiaceae</taxon>
        <taxon>Crotonoideae</taxon>
        <taxon>Jatropheae</taxon>
        <taxon>Jatropha</taxon>
    </lineage>
</organism>
<evidence type="ECO:0000256" key="1">
    <source>
        <dbReference type="ARBA" id="ARBA00007495"/>
    </source>
</evidence>
<dbReference type="SUPFAM" id="SSF49785">
    <property type="entry name" value="Galactose-binding domain-like"/>
    <property type="match status" value="1"/>
</dbReference>
<reference evidence="8 9" key="1">
    <citation type="journal article" date="2014" name="PLoS ONE">
        <title>Global Analysis of Gene Expression Profiles in Physic Nut (Jatropha curcas L.) Seedlings Exposed to Salt Stress.</title>
        <authorList>
            <person name="Zhang L."/>
            <person name="Zhang C."/>
            <person name="Wu P."/>
            <person name="Chen Y."/>
            <person name="Li M."/>
            <person name="Jiang H."/>
            <person name="Wu G."/>
        </authorList>
    </citation>
    <scope>NUCLEOTIDE SEQUENCE [LARGE SCALE GENOMIC DNA]</scope>
    <source>
        <strain evidence="9">cv. GZQX0401</strain>
        <tissue evidence="8">Young leaves</tissue>
    </source>
</reference>